<evidence type="ECO:0000313" key="1">
    <source>
        <dbReference type="EMBL" id="TNN62035.1"/>
    </source>
</evidence>
<comment type="caution">
    <text evidence="1">The sequence shown here is derived from an EMBL/GenBank/DDBJ whole genome shotgun (WGS) entry which is preliminary data.</text>
</comment>
<proteinExistence type="predicted"/>
<gene>
    <name evidence="1" type="ORF">EYF80_027773</name>
</gene>
<sequence length="202" mass="21261">MFSSADTYSAQMFCCLLEHYSEPVEVRRAVPRRGGISRFTCDGEHHAGDLVADRIACDALVATTVGTAHVSHLEITLGADVELATLCHLHTILVEREGGAKGTGEGRLRLALSAAGNLDVLARLHRQLNAPNCLGHEGSGTHGQSEASPYSLTSLLDAELYIGADSPHRADRLALILALVVGRHPSDAQSAGGQDHVAAVEG</sequence>
<accession>A0A4Z2H9V7</accession>
<name>A0A4Z2H9V7_9TELE</name>
<organism evidence="1 2">
    <name type="scientific">Liparis tanakae</name>
    <name type="common">Tanaka's snailfish</name>
    <dbReference type="NCBI Taxonomy" id="230148"/>
    <lineage>
        <taxon>Eukaryota</taxon>
        <taxon>Metazoa</taxon>
        <taxon>Chordata</taxon>
        <taxon>Craniata</taxon>
        <taxon>Vertebrata</taxon>
        <taxon>Euteleostomi</taxon>
        <taxon>Actinopterygii</taxon>
        <taxon>Neopterygii</taxon>
        <taxon>Teleostei</taxon>
        <taxon>Neoteleostei</taxon>
        <taxon>Acanthomorphata</taxon>
        <taxon>Eupercaria</taxon>
        <taxon>Perciformes</taxon>
        <taxon>Cottioidei</taxon>
        <taxon>Cottales</taxon>
        <taxon>Liparidae</taxon>
        <taxon>Liparis</taxon>
    </lineage>
</organism>
<dbReference type="EMBL" id="SRLO01000303">
    <property type="protein sequence ID" value="TNN62035.1"/>
    <property type="molecule type" value="Genomic_DNA"/>
</dbReference>
<evidence type="ECO:0000313" key="2">
    <source>
        <dbReference type="Proteomes" id="UP000314294"/>
    </source>
</evidence>
<dbReference type="AlphaFoldDB" id="A0A4Z2H9V7"/>
<protein>
    <submittedName>
        <fullName evidence="1">Uncharacterized protein</fullName>
    </submittedName>
</protein>
<dbReference type="Proteomes" id="UP000314294">
    <property type="component" value="Unassembled WGS sequence"/>
</dbReference>
<reference evidence="1 2" key="1">
    <citation type="submission" date="2019-03" db="EMBL/GenBank/DDBJ databases">
        <title>First draft genome of Liparis tanakae, snailfish: a comprehensive survey of snailfish specific genes.</title>
        <authorList>
            <person name="Kim W."/>
            <person name="Song I."/>
            <person name="Jeong J.-H."/>
            <person name="Kim D."/>
            <person name="Kim S."/>
            <person name="Ryu S."/>
            <person name="Song J.Y."/>
            <person name="Lee S.K."/>
        </authorList>
    </citation>
    <scope>NUCLEOTIDE SEQUENCE [LARGE SCALE GENOMIC DNA]</scope>
    <source>
        <tissue evidence="1">Muscle</tissue>
    </source>
</reference>
<keyword evidence="2" id="KW-1185">Reference proteome</keyword>